<evidence type="ECO:0000256" key="5">
    <source>
        <dbReference type="ARBA" id="ARBA00022692"/>
    </source>
</evidence>
<dbReference type="InterPro" id="IPR031463">
    <property type="entry name" value="Mic12"/>
</dbReference>
<keyword evidence="5 11" id="KW-0812">Transmembrane</keyword>
<evidence type="ECO:0000313" key="13">
    <source>
        <dbReference type="Proteomes" id="UP001365542"/>
    </source>
</evidence>
<evidence type="ECO:0000256" key="2">
    <source>
        <dbReference type="ARBA" id="ARBA00004370"/>
    </source>
</evidence>
<protein>
    <recommendedName>
        <fullName evidence="4 11">MICOS complex subunit MIC12</fullName>
    </recommendedName>
    <alternativeName>
        <fullName evidence="10 11">Altered inheritance of mitochondria protein 5, mitochondrial</fullName>
    </alternativeName>
    <alternativeName>
        <fullName evidence="9 11">Found in mitochondrial proteome protein 51</fullName>
    </alternativeName>
</protein>
<dbReference type="GO" id="GO:0042407">
    <property type="term" value="P:cristae formation"/>
    <property type="evidence" value="ECO:0007669"/>
    <property type="project" value="InterPro"/>
</dbReference>
<dbReference type="Proteomes" id="UP001365542">
    <property type="component" value="Unassembled WGS sequence"/>
</dbReference>
<evidence type="ECO:0000256" key="8">
    <source>
        <dbReference type="ARBA" id="ARBA00023136"/>
    </source>
</evidence>
<organism evidence="12 13">
    <name type="scientific">Orbilia ellipsospora</name>
    <dbReference type="NCBI Taxonomy" id="2528407"/>
    <lineage>
        <taxon>Eukaryota</taxon>
        <taxon>Fungi</taxon>
        <taxon>Dikarya</taxon>
        <taxon>Ascomycota</taxon>
        <taxon>Pezizomycotina</taxon>
        <taxon>Orbiliomycetes</taxon>
        <taxon>Orbiliales</taxon>
        <taxon>Orbiliaceae</taxon>
        <taxon>Orbilia</taxon>
    </lineage>
</organism>
<comment type="subcellular location">
    <subcellularLocation>
        <location evidence="2">Membrane</location>
    </subcellularLocation>
    <subcellularLocation>
        <location evidence="11">Mitochondrion inner membrane</location>
        <topology evidence="11">Single-pass membrane protein</topology>
    </subcellularLocation>
</comment>
<comment type="similarity">
    <text evidence="3 11">Belongs to the MICOS complex subunit Mic12 family.</text>
</comment>
<evidence type="ECO:0000313" key="12">
    <source>
        <dbReference type="EMBL" id="KAK6535127.1"/>
    </source>
</evidence>
<evidence type="ECO:0000256" key="9">
    <source>
        <dbReference type="ARBA" id="ARBA00032159"/>
    </source>
</evidence>
<comment type="caution">
    <text evidence="12">The sequence shown here is derived from an EMBL/GenBank/DDBJ whole genome shotgun (WGS) entry which is preliminary data.</text>
</comment>
<name>A0AAV9X326_9PEZI</name>
<evidence type="ECO:0000256" key="7">
    <source>
        <dbReference type="ARBA" id="ARBA00023128"/>
    </source>
</evidence>
<keyword evidence="13" id="KW-1185">Reference proteome</keyword>
<evidence type="ECO:0000256" key="4">
    <source>
        <dbReference type="ARBA" id="ARBA00018170"/>
    </source>
</evidence>
<dbReference type="AlphaFoldDB" id="A0AAV9X326"/>
<dbReference type="Pfam" id="PF17050">
    <property type="entry name" value="AIM5"/>
    <property type="match status" value="1"/>
</dbReference>
<evidence type="ECO:0000256" key="10">
    <source>
        <dbReference type="ARBA" id="ARBA00032985"/>
    </source>
</evidence>
<evidence type="ECO:0000256" key="1">
    <source>
        <dbReference type="ARBA" id="ARBA00002689"/>
    </source>
</evidence>
<comment type="subunit">
    <text evidence="11">Component of the mitochondrial contact site and cristae organizing system (MICOS) complex.</text>
</comment>
<keyword evidence="6 11" id="KW-1133">Transmembrane helix</keyword>
<dbReference type="EMBL" id="JAVHJO010000010">
    <property type="protein sequence ID" value="KAK6535127.1"/>
    <property type="molecule type" value="Genomic_DNA"/>
</dbReference>
<dbReference type="GO" id="GO:0044284">
    <property type="term" value="C:mitochondrial crista junction"/>
    <property type="evidence" value="ECO:0007669"/>
    <property type="project" value="InterPro"/>
</dbReference>
<accession>A0AAV9X326</accession>
<keyword evidence="7 11" id="KW-0496">Mitochondrion</keyword>
<evidence type="ECO:0000256" key="6">
    <source>
        <dbReference type="ARBA" id="ARBA00022989"/>
    </source>
</evidence>
<comment type="function">
    <text evidence="1 11">Component of the MICOS complex, a large protein complex of the mitochondrial inner membrane that plays crucial roles in the maintenance of crista junctions, inner membrane architecture, and formation of contact sites to the outer membrane.</text>
</comment>
<reference evidence="12 13" key="1">
    <citation type="submission" date="2019-10" db="EMBL/GenBank/DDBJ databases">
        <authorList>
            <person name="Palmer J.M."/>
        </authorList>
    </citation>
    <scope>NUCLEOTIDE SEQUENCE [LARGE SCALE GENOMIC DNA]</scope>
    <source>
        <strain evidence="12 13">TWF694</strain>
    </source>
</reference>
<dbReference type="GO" id="GO:0061617">
    <property type="term" value="C:MICOS complex"/>
    <property type="evidence" value="ECO:0007669"/>
    <property type="project" value="UniProtKB-UniRule"/>
</dbReference>
<feature type="transmembrane region" description="Helical" evidence="11">
    <location>
        <begin position="6"/>
        <end position="22"/>
    </location>
</feature>
<keyword evidence="11" id="KW-0999">Mitochondrion inner membrane</keyword>
<evidence type="ECO:0000256" key="3">
    <source>
        <dbReference type="ARBA" id="ARBA00009188"/>
    </source>
</evidence>
<gene>
    <name evidence="12" type="ORF">TWF694_001609</name>
</gene>
<sequence length="120" mass="13326">MGHLNGLVGGFVLTTSVVYLTTRQHQQHRKNSSLLLRESDNALKSILQPPTPPKPRISYMETRPTITETMKDSWNAEIESIVKWLQNTSPTKISNSIEDMTRSAFSGLRQLGQGSEGSGN</sequence>
<evidence type="ECO:0000256" key="11">
    <source>
        <dbReference type="RuleBase" id="RU363010"/>
    </source>
</evidence>
<keyword evidence="8 11" id="KW-0472">Membrane</keyword>
<proteinExistence type="inferred from homology"/>